<sequence length="108" mass="10935">MIVTGLPRGDGVGGVDSVFQPLSDMAVVSNVGDGFAYLSGSDSFISTSDWASWSPLASVSGWLAAVSVALPPPNRGSSGSFVESAVCVGGLCWYHSGGKVGSSDVRLH</sequence>
<comment type="caution">
    <text evidence="1">The sequence shown here is derived from an EMBL/GenBank/DDBJ whole genome shotgun (WGS) entry which is preliminary data.</text>
</comment>
<dbReference type="OrthoDB" id="10272512at2759"/>
<name>A0A8T1U7X1_9STRA</name>
<proteinExistence type="predicted"/>
<dbReference type="EMBL" id="JAENGZ010000658">
    <property type="protein sequence ID" value="KAG6955675.1"/>
    <property type="molecule type" value="Genomic_DNA"/>
</dbReference>
<dbReference type="VEuPathDB" id="FungiDB:PC110_g8916"/>
<accession>A0A8T1U7X1</accession>
<reference evidence="1" key="1">
    <citation type="submission" date="2021-01" db="EMBL/GenBank/DDBJ databases">
        <title>Phytophthora aleatoria, a newly-described species from Pinus radiata is distinct from Phytophthora cactorum isolates based on comparative genomics.</title>
        <authorList>
            <person name="Mcdougal R."/>
            <person name="Panda P."/>
            <person name="Williams N."/>
            <person name="Studholme D.J."/>
        </authorList>
    </citation>
    <scope>NUCLEOTIDE SEQUENCE</scope>
    <source>
        <strain evidence="1">NZFS 3830</strain>
    </source>
</reference>
<dbReference type="Proteomes" id="UP000688947">
    <property type="component" value="Unassembled WGS sequence"/>
</dbReference>
<evidence type="ECO:0000313" key="2">
    <source>
        <dbReference type="Proteomes" id="UP000688947"/>
    </source>
</evidence>
<organism evidence="1 2">
    <name type="scientific">Phytophthora cactorum</name>
    <dbReference type="NCBI Taxonomy" id="29920"/>
    <lineage>
        <taxon>Eukaryota</taxon>
        <taxon>Sar</taxon>
        <taxon>Stramenopiles</taxon>
        <taxon>Oomycota</taxon>
        <taxon>Peronosporomycetes</taxon>
        <taxon>Peronosporales</taxon>
        <taxon>Peronosporaceae</taxon>
        <taxon>Phytophthora</taxon>
    </lineage>
</organism>
<dbReference type="AlphaFoldDB" id="A0A8T1U7X1"/>
<protein>
    <submittedName>
        <fullName evidence="1">Uncharacterized protein</fullName>
    </submittedName>
</protein>
<gene>
    <name evidence="1" type="ORF">JG687_00011062</name>
</gene>
<evidence type="ECO:0000313" key="1">
    <source>
        <dbReference type="EMBL" id="KAG6955675.1"/>
    </source>
</evidence>